<evidence type="ECO:0000313" key="5">
    <source>
        <dbReference type="Proteomes" id="UP000275749"/>
    </source>
</evidence>
<dbReference type="SUPFAM" id="SSF53335">
    <property type="entry name" value="S-adenosyl-L-methionine-dependent methyltransferases"/>
    <property type="match status" value="1"/>
</dbReference>
<dbReference type="Gene3D" id="3.40.50.150">
    <property type="entry name" value="Vaccinia Virus protein VP39"/>
    <property type="match status" value="1"/>
</dbReference>
<proteinExistence type="predicted"/>
<dbReference type="GO" id="GO:0008757">
    <property type="term" value="F:S-adenosylmethionine-dependent methyltransferase activity"/>
    <property type="evidence" value="ECO:0007669"/>
    <property type="project" value="TreeGrafter"/>
</dbReference>
<evidence type="ECO:0000256" key="3">
    <source>
        <dbReference type="ARBA" id="ARBA00022691"/>
    </source>
</evidence>
<dbReference type="InterPro" id="IPR002935">
    <property type="entry name" value="SAM_O-MeTrfase"/>
</dbReference>
<dbReference type="GO" id="GO:0008171">
    <property type="term" value="F:O-methyltransferase activity"/>
    <property type="evidence" value="ECO:0007669"/>
    <property type="project" value="InterPro"/>
</dbReference>
<dbReference type="PROSITE" id="PS51682">
    <property type="entry name" value="SAM_OMT_I"/>
    <property type="match status" value="1"/>
</dbReference>
<reference evidence="4 5" key="1">
    <citation type="submission" date="2018-11" db="EMBL/GenBank/DDBJ databases">
        <title>Sequencing the genomes of 1000 actinobacteria strains.</title>
        <authorList>
            <person name="Klenk H.-P."/>
        </authorList>
    </citation>
    <scope>NUCLEOTIDE SEQUENCE [LARGE SCALE GENOMIC DNA]</scope>
    <source>
        <strain evidence="4 5">DSM 10546</strain>
    </source>
</reference>
<protein>
    <submittedName>
        <fullName evidence="4">Putative O-methyltransferase YrrM</fullName>
    </submittedName>
</protein>
<dbReference type="CDD" id="cd02440">
    <property type="entry name" value="AdoMet_MTases"/>
    <property type="match status" value="1"/>
</dbReference>
<accession>A0A3N1ZXA6</accession>
<dbReference type="PANTHER" id="PTHR10509">
    <property type="entry name" value="O-METHYLTRANSFERASE-RELATED"/>
    <property type="match status" value="1"/>
</dbReference>
<evidence type="ECO:0000256" key="1">
    <source>
        <dbReference type="ARBA" id="ARBA00022603"/>
    </source>
</evidence>
<dbReference type="PANTHER" id="PTHR10509:SF85">
    <property type="entry name" value="O-METHYLTRANSFERASE RV1220C-RELATED"/>
    <property type="match status" value="1"/>
</dbReference>
<dbReference type="AlphaFoldDB" id="A0A3N1ZXA6"/>
<sequence length="237" mass="25569">MRPTRLEMMTFGSLGGVTQPSIHTSSTPLALDTRSWGYAEDFVQPDELLREAREQAITLGLEPISNGSATALRFLAHLVQARAIVEVGTGTGVSGLALFEGMGTDGIITSIDPEPERQSAARAEFTKAGVRSNRFRLIAGNPLDVLPKLRDGAYDMVFINGDKLEYVEYVAQALRLLRHGGVVVLNNALWKNLVADPDNEDDETVIIREALAAVAETEEFTPLLLPVGDGLLAAIKA</sequence>
<comment type="caution">
    <text evidence="4">The sequence shown here is derived from an EMBL/GenBank/DDBJ whole genome shotgun (WGS) entry which is preliminary data.</text>
</comment>
<gene>
    <name evidence="4" type="ORF">EDD41_2764</name>
</gene>
<evidence type="ECO:0000313" key="4">
    <source>
        <dbReference type="EMBL" id="ROR55489.1"/>
    </source>
</evidence>
<dbReference type="Proteomes" id="UP000275749">
    <property type="component" value="Unassembled WGS sequence"/>
</dbReference>
<dbReference type="Pfam" id="PF01596">
    <property type="entry name" value="Methyltransf_3"/>
    <property type="match status" value="1"/>
</dbReference>
<dbReference type="InterPro" id="IPR050362">
    <property type="entry name" value="Cation-dep_OMT"/>
</dbReference>
<keyword evidence="1 4" id="KW-0489">Methyltransferase</keyword>
<dbReference type="GO" id="GO:0032259">
    <property type="term" value="P:methylation"/>
    <property type="evidence" value="ECO:0007669"/>
    <property type="project" value="UniProtKB-KW"/>
</dbReference>
<evidence type="ECO:0000256" key="2">
    <source>
        <dbReference type="ARBA" id="ARBA00022679"/>
    </source>
</evidence>
<dbReference type="EMBL" id="RKHG01000001">
    <property type="protein sequence ID" value="ROR55489.1"/>
    <property type="molecule type" value="Genomic_DNA"/>
</dbReference>
<name>A0A3N1ZXA6_9ACTN</name>
<dbReference type="InterPro" id="IPR029063">
    <property type="entry name" value="SAM-dependent_MTases_sf"/>
</dbReference>
<keyword evidence="3" id="KW-0949">S-adenosyl-L-methionine</keyword>
<organism evidence="4 5">
    <name type="scientific">Luteococcus japonicus</name>
    <dbReference type="NCBI Taxonomy" id="33984"/>
    <lineage>
        <taxon>Bacteria</taxon>
        <taxon>Bacillati</taxon>
        <taxon>Actinomycetota</taxon>
        <taxon>Actinomycetes</taxon>
        <taxon>Propionibacteriales</taxon>
        <taxon>Propionibacteriaceae</taxon>
        <taxon>Luteococcus</taxon>
    </lineage>
</organism>
<keyword evidence="2 4" id="KW-0808">Transferase</keyword>